<sequence>MHFGGILRHISGAILDFMAQSRRKFSFKDVLAKLARGEPLSTAALREYGVSEFRASDLARSGWLTHLGRGVYMLPGDTLSRDGCLAFFTHRVADFHVGGKTALDWRGVRQNVRFQEVLTLWGDEPKRLPPWFTESFPSRYQATQLFDDQLPKGLGLQPLPAGRPDVLVSVPERALLELLSDVGKTQPLEEARQLVELLHRLRERVLDPLLAHTTRIKVIRLAELLARELDLPWAATAKRHSQRIGGGKRWVAVTKSGERLDLRRP</sequence>
<evidence type="ECO:0000313" key="2">
    <source>
        <dbReference type="EMBL" id="EQD70269.1"/>
    </source>
</evidence>
<accession>T1CP46</accession>
<dbReference type="InterPro" id="IPR033455">
    <property type="entry name" value="AbiEi_3_N"/>
</dbReference>
<feature type="domain" description="Transcriptional regulator AbiEi antitoxin N-terminal" evidence="1">
    <location>
        <begin position="27"/>
        <end position="114"/>
    </location>
</feature>
<dbReference type="Pfam" id="PF11459">
    <property type="entry name" value="AbiEi_3"/>
    <property type="match status" value="1"/>
</dbReference>
<dbReference type="Pfam" id="PF17194">
    <property type="entry name" value="AbiEi_3_N"/>
    <property type="match status" value="1"/>
</dbReference>
<dbReference type="InterPro" id="IPR021561">
    <property type="entry name" value="AbiEi_3"/>
</dbReference>
<reference evidence="2" key="1">
    <citation type="submission" date="2013-08" db="EMBL/GenBank/DDBJ databases">
        <authorList>
            <person name="Mendez C."/>
            <person name="Richter M."/>
            <person name="Ferrer M."/>
            <person name="Sanchez J."/>
        </authorList>
    </citation>
    <scope>NUCLEOTIDE SEQUENCE</scope>
</reference>
<gene>
    <name evidence="2" type="ORF">B1A_06382</name>
</gene>
<comment type="caution">
    <text evidence="2">The sequence shown here is derived from an EMBL/GenBank/DDBJ whole genome shotgun (WGS) entry which is preliminary data.</text>
</comment>
<name>T1CP46_9ZZZZ</name>
<dbReference type="AlphaFoldDB" id="T1CP46"/>
<protein>
    <recommendedName>
        <fullName evidence="1">Transcriptional regulator AbiEi antitoxin N-terminal domain-containing protein</fullName>
    </recommendedName>
</protein>
<dbReference type="EMBL" id="AUZX01004637">
    <property type="protein sequence ID" value="EQD70269.1"/>
    <property type="molecule type" value="Genomic_DNA"/>
</dbReference>
<reference evidence="2" key="2">
    <citation type="journal article" date="2014" name="ISME J.">
        <title>Microbial stratification in low pH oxic and suboxic macroscopic growths along an acid mine drainage.</title>
        <authorList>
            <person name="Mendez-Garcia C."/>
            <person name="Mesa V."/>
            <person name="Sprenger R.R."/>
            <person name="Richter M."/>
            <person name="Diez M.S."/>
            <person name="Solano J."/>
            <person name="Bargiela R."/>
            <person name="Golyshina O.V."/>
            <person name="Manteca A."/>
            <person name="Ramos J.L."/>
            <person name="Gallego J.R."/>
            <person name="Llorente I."/>
            <person name="Martins Dos Santos V.A."/>
            <person name="Jensen O.N."/>
            <person name="Pelaez A.I."/>
            <person name="Sanchez J."/>
            <person name="Ferrer M."/>
        </authorList>
    </citation>
    <scope>NUCLEOTIDE SEQUENCE</scope>
</reference>
<organism evidence="2">
    <name type="scientific">mine drainage metagenome</name>
    <dbReference type="NCBI Taxonomy" id="410659"/>
    <lineage>
        <taxon>unclassified sequences</taxon>
        <taxon>metagenomes</taxon>
        <taxon>ecological metagenomes</taxon>
    </lineage>
</organism>
<evidence type="ECO:0000259" key="1">
    <source>
        <dbReference type="Pfam" id="PF17194"/>
    </source>
</evidence>
<proteinExistence type="predicted"/>